<feature type="compositionally biased region" description="Basic and acidic residues" evidence="1">
    <location>
        <begin position="322"/>
        <end position="332"/>
    </location>
</feature>
<dbReference type="EMBL" id="MU806004">
    <property type="protein sequence ID" value="KAJ3842480.1"/>
    <property type="molecule type" value="Genomic_DNA"/>
</dbReference>
<evidence type="ECO:0000313" key="4">
    <source>
        <dbReference type="Proteomes" id="UP001163846"/>
    </source>
</evidence>
<comment type="caution">
    <text evidence="3">The sequence shown here is derived from an EMBL/GenBank/DDBJ whole genome shotgun (WGS) entry which is preliminary data.</text>
</comment>
<dbReference type="PANTHER" id="PTHR43040">
    <property type="entry name" value="RIBONUCLEASE D"/>
    <property type="match status" value="1"/>
</dbReference>
<dbReference type="Proteomes" id="UP001163846">
    <property type="component" value="Unassembled WGS sequence"/>
</dbReference>
<dbReference type="PANTHER" id="PTHR43040:SF1">
    <property type="entry name" value="RIBONUCLEASE D"/>
    <property type="match status" value="1"/>
</dbReference>
<feature type="compositionally biased region" description="Basic residues" evidence="1">
    <location>
        <begin position="446"/>
        <end position="472"/>
    </location>
</feature>
<dbReference type="Pfam" id="PF01612">
    <property type="entry name" value="DNA_pol_A_exo1"/>
    <property type="match status" value="1"/>
</dbReference>
<feature type="compositionally biased region" description="Polar residues" evidence="1">
    <location>
        <begin position="555"/>
        <end position="571"/>
    </location>
</feature>
<dbReference type="GO" id="GO:0006139">
    <property type="term" value="P:nucleobase-containing compound metabolic process"/>
    <property type="evidence" value="ECO:0007669"/>
    <property type="project" value="InterPro"/>
</dbReference>
<feature type="region of interest" description="Disordered" evidence="1">
    <location>
        <begin position="399"/>
        <end position="586"/>
    </location>
</feature>
<evidence type="ECO:0000259" key="2">
    <source>
        <dbReference type="Pfam" id="PF01612"/>
    </source>
</evidence>
<evidence type="ECO:0000313" key="3">
    <source>
        <dbReference type="EMBL" id="KAJ3842480.1"/>
    </source>
</evidence>
<feature type="compositionally biased region" description="Basic and acidic residues" evidence="1">
    <location>
        <begin position="473"/>
        <end position="487"/>
    </location>
</feature>
<dbReference type="InterPro" id="IPR012337">
    <property type="entry name" value="RNaseH-like_sf"/>
</dbReference>
<dbReference type="GO" id="GO:0003676">
    <property type="term" value="F:nucleic acid binding"/>
    <property type="evidence" value="ECO:0007669"/>
    <property type="project" value="InterPro"/>
</dbReference>
<protein>
    <recommendedName>
        <fullName evidence="2">3'-5' exonuclease domain-containing protein</fullName>
    </recommendedName>
</protein>
<reference evidence="3" key="1">
    <citation type="submission" date="2022-08" db="EMBL/GenBank/DDBJ databases">
        <authorList>
            <consortium name="DOE Joint Genome Institute"/>
            <person name="Min B."/>
            <person name="Riley R."/>
            <person name="Sierra-Patev S."/>
            <person name="Naranjo-Ortiz M."/>
            <person name="Looney B."/>
            <person name="Konkel Z."/>
            <person name="Slot J.C."/>
            <person name="Sakamoto Y."/>
            <person name="Steenwyk J.L."/>
            <person name="Rokas A."/>
            <person name="Carro J."/>
            <person name="Camarero S."/>
            <person name="Ferreira P."/>
            <person name="Molpeceres G."/>
            <person name="Ruiz-Duenas F.J."/>
            <person name="Serrano A."/>
            <person name="Henrissat B."/>
            <person name="Drula E."/>
            <person name="Hughes K.W."/>
            <person name="Mata J.L."/>
            <person name="Ishikawa N.K."/>
            <person name="Vargas-Isla R."/>
            <person name="Ushijima S."/>
            <person name="Smith C.A."/>
            <person name="Ahrendt S."/>
            <person name="Andreopoulos W."/>
            <person name="He G."/>
            <person name="Labutti K."/>
            <person name="Lipzen A."/>
            <person name="Ng V."/>
            <person name="Sandor L."/>
            <person name="Barry K."/>
            <person name="Martinez A.T."/>
            <person name="Xiao Y."/>
            <person name="Gibbons J.G."/>
            <person name="Terashima K."/>
            <person name="Hibbett D.S."/>
            <person name="Grigoriev I.V."/>
        </authorList>
    </citation>
    <scope>NUCLEOTIDE SEQUENCE</scope>
    <source>
        <strain evidence="3">TFB9207</strain>
    </source>
</reference>
<name>A0AA38PGE6_9AGAR</name>
<evidence type="ECO:0000256" key="1">
    <source>
        <dbReference type="SAM" id="MobiDB-lite"/>
    </source>
</evidence>
<feature type="domain" description="3'-5' exonuclease" evidence="2">
    <location>
        <begin position="10"/>
        <end position="212"/>
    </location>
</feature>
<accession>A0AA38PGE6</accession>
<dbReference type="Gene3D" id="3.30.420.10">
    <property type="entry name" value="Ribonuclease H-like superfamily/Ribonuclease H"/>
    <property type="match status" value="1"/>
</dbReference>
<proteinExistence type="predicted"/>
<keyword evidence="4" id="KW-1185">Reference proteome</keyword>
<sequence>MSSPNFVLCDTEDCFLSAISLLRLSSAFIVDCEALNLGTRGGTLSLISVRPISPQSSHSYLVDVVALSSSESLQPLFDLLTNPKILKVFFDGRRDWCVFYYTYNIRVQNVLDLQLVDLSSRFMRREGKDKQKKRLLRLFSYKQIRQNEIIFKSVHVLSGLAATLREHSPSCTPISPKKTLTHDKWMCRPLPAEYLHYAAQDVEYMHDLYERFIQAGYIHQNSSLDLKILAQSNHYISLWSDTIPEPGDIYRSNPLLPLEILQPNRIDSSSSVSSFVCQGCFRALSRHSFHPDPQSHSSIDIFCCVCSAVILWQETKLIRERSKAKRTQEKAQQKAVKKAWRQVQEKKQRNVTDEEARQQQARRLDNREKARREAGEKARRQVEAQKKIWQEAEERARQEAEERARQEAEKKARQEAEKKARQEAEEKARREAEEKARREAEENARRKAAHEKKARQRARREAKARKKARKALKRAEAEEKHRPRSDTGKVMPAPMITASGSDRPTDQLSVAGPAILSPPPPSSVASSPPSPPHGPRSSRLSTIDRAMLNRRILSDPQTTLTPSASASSRLTISDGGNGRSPNQGGIASDLWYSEYLPYDRGYTYYPYPNTSYYGDPSSWGH</sequence>
<feature type="compositionally biased region" description="Polar residues" evidence="1">
    <location>
        <begin position="498"/>
        <end position="508"/>
    </location>
</feature>
<gene>
    <name evidence="3" type="ORF">F5878DRAFT_657576</name>
</gene>
<dbReference type="InterPro" id="IPR036397">
    <property type="entry name" value="RNaseH_sf"/>
</dbReference>
<dbReference type="InterPro" id="IPR002562">
    <property type="entry name" value="3'-5'_exonuclease_dom"/>
</dbReference>
<feature type="region of interest" description="Disordered" evidence="1">
    <location>
        <begin position="322"/>
        <end position="381"/>
    </location>
</feature>
<feature type="compositionally biased region" description="Basic and acidic residues" evidence="1">
    <location>
        <begin position="399"/>
        <end position="445"/>
    </location>
</feature>
<dbReference type="GO" id="GO:0008408">
    <property type="term" value="F:3'-5' exonuclease activity"/>
    <property type="evidence" value="ECO:0007669"/>
    <property type="project" value="InterPro"/>
</dbReference>
<organism evidence="3 4">
    <name type="scientific">Lentinula raphanica</name>
    <dbReference type="NCBI Taxonomy" id="153919"/>
    <lineage>
        <taxon>Eukaryota</taxon>
        <taxon>Fungi</taxon>
        <taxon>Dikarya</taxon>
        <taxon>Basidiomycota</taxon>
        <taxon>Agaricomycotina</taxon>
        <taxon>Agaricomycetes</taxon>
        <taxon>Agaricomycetidae</taxon>
        <taxon>Agaricales</taxon>
        <taxon>Marasmiineae</taxon>
        <taxon>Omphalotaceae</taxon>
        <taxon>Lentinula</taxon>
    </lineage>
</organism>
<feature type="compositionally biased region" description="Basic and acidic residues" evidence="1">
    <location>
        <begin position="343"/>
        <end position="381"/>
    </location>
</feature>
<feature type="compositionally biased region" description="Pro residues" evidence="1">
    <location>
        <begin position="516"/>
        <end position="534"/>
    </location>
</feature>
<dbReference type="AlphaFoldDB" id="A0AA38PGE6"/>
<dbReference type="SUPFAM" id="SSF53098">
    <property type="entry name" value="Ribonuclease H-like"/>
    <property type="match status" value="1"/>
</dbReference>